<dbReference type="GeneID" id="96089671"/>
<organism evidence="2 3">
    <name type="scientific">Alternaria dauci</name>
    <dbReference type="NCBI Taxonomy" id="48095"/>
    <lineage>
        <taxon>Eukaryota</taxon>
        <taxon>Fungi</taxon>
        <taxon>Dikarya</taxon>
        <taxon>Ascomycota</taxon>
        <taxon>Pezizomycotina</taxon>
        <taxon>Dothideomycetes</taxon>
        <taxon>Pleosporomycetidae</taxon>
        <taxon>Pleosporales</taxon>
        <taxon>Pleosporineae</taxon>
        <taxon>Pleosporaceae</taxon>
        <taxon>Alternaria</taxon>
        <taxon>Alternaria sect. Porri</taxon>
    </lineage>
</organism>
<dbReference type="Proteomes" id="UP001578633">
    <property type="component" value="Chromosome 9"/>
</dbReference>
<dbReference type="EMBL" id="JBHGVX010000009">
    <property type="protein sequence ID" value="KAL1792842.1"/>
    <property type="molecule type" value="Genomic_DNA"/>
</dbReference>
<evidence type="ECO:0000256" key="1">
    <source>
        <dbReference type="SAM" id="MobiDB-lite"/>
    </source>
</evidence>
<reference evidence="2 3" key="1">
    <citation type="submission" date="2024-09" db="EMBL/GenBank/DDBJ databases">
        <title>T2T genomes of carrot and Alternaria dauci and their utility for understanding host-pathogen interaction during carrot leaf blight disease.</title>
        <authorList>
            <person name="Liu W."/>
            <person name="Xu S."/>
            <person name="Ou C."/>
            <person name="Liu X."/>
            <person name="Zhuang F."/>
            <person name="Deng X.W."/>
        </authorList>
    </citation>
    <scope>NUCLEOTIDE SEQUENCE [LARGE SCALE GENOMIC DNA]</scope>
    <source>
        <strain evidence="2 3">A2016</strain>
    </source>
</reference>
<sequence length="286" mass="33567">MSATTTTTDHVGNPDYQRGAQNRDRSKPYPLCPDAIPTHKRSILSASIDRYGVDPYFRAWMRASINSGTQCSTYGEYLIEKERDPFVNKRIKYADATLNRNIVDKMVRDDRTWKDRFPIAINRAKYDHNRKLECRKTAEHGSRLRILRFGFRHPIYPPHTPEMDVLGLSKDLYLSIITSIDRMHTSMRLNTKCPGMYMIASLNSVRRKGTEDAVMKLREYIRRLNASQRTIVWTIEKIPWVYDKGFGRNRTEWEISAWSAEDPLELLMQLERWGLIENRMSLDDED</sequence>
<protein>
    <submittedName>
        <fullName evidence="2">Uncharacterized protein</fullName>
    </submittedName>
</protein>
<gene>
    <name evidence="2" type="ORF">ACET3X_009349</name>
</gene>
<name>A0ABR3U9P4_9PLEO</name>
<evidence type="ECO:0000313" key="2">
    <source>
        <dbReference type="EMBL" id="KAL1792842.1"/>
    </source>
</evidence>
<comment type="caution">
    <text evidence="2">The sequence shown here is derived from an EMBL/GenBank/DDBJ whole genome shotgun (WGS) entry which is preliminary data.</text>
</comment>
<feature type="compositionally biased region" description="Polar residues" evidence="1">
    <location>
        <begin position="1"/>
        <end position="10"/>
    </location>
</feature>
<dbReference type="RefSeq" id="XP_069303426.1">
    <property type="nucleotide sequence ID" value="XM_069455533.1"/>
</dbReference>
<proteinExistence type="predicted"/>
<accession>A0ABR3U9P4</accession>
<keyword evidence="3" id="KW-1185">Reference proteome</keyword>
<evidence type="ECO:0000313" key="3">
    <source>
        <dbReference type="Proteomes" id="UP001578633"/>
    </source>
</evidence>
<feature type="region of interest" description="Disordered" evidence="1">
    <location>
        <begin position="1"/>
        <end position="32"/>
    </location>
</feature>